<evidence type="ECO:0000313" key="3">
    <source>
        <dbReference type="EnsemblPlants" id="ONIVA06G29680.1"/>
    </source>
</evidence>
<keyword evidence="2" id="KW-1133">Transmembrane helix</keyword>
<feature type="compositionally biased region" description="Basic residues" evidence="1">
    <location>
        <begin position="73"/>
        <end position="95"/>
    </location>
</feature>
<evidence type="ECO:0000256" key="2">
    <source>
        <dbReference type="SAM" id="Phobius"/>
    </source>
</evidence>
<protein>
    <submittedName>
        <fullName evidence="3">Uncharacterized protein</fullName>
    </submittedName>
</protein>
<dbReference type="EnsemblPlants" id="ONIVA06G29680.1">
    <property type="protein sequence ID" value="ONIVA06G29680.1"/>
    <property type="gene ID" value="ONIVA06G29680"/>
</dbReference>
<organism evidence="3">
    <name type="scientific">Oryza nivara</name>
    <name type="common">Indian wild rice</name>
    <name type="synonym">Oryza sativa f. spontanea</name>
    <dbReference type="NCBI Taxonomy" id="4536"/>
    <lineage>
        <taxon>Eukaryota</taxon>
        <taxon>Viridiplantae</taxon>
        <taxon>Streptophyta</taxon>
        <taxon>Embryophyta</taxon>
        <taxon>Tracheophyta</taxon>
        <taxon>Spermatophyta</taxon>
        <taxon>Magnoliopsida</taxon>
        <taxon>Liliopsida</taxon>
        <taxon>Poales</taxon>
        <taxon>Poaceae</taxon>
        <taxon>BOP clade</taxon>
        <taxon>Oryzoideae</taxon>
        <taxon>Oryzeae</taxon>
        <taxon>Oryzinae</taxon>
        <taxon>Oryza</taxon>
    </lineage>
</organism>
<sequence>MGRLSVANWGEAAGRALSPHQRAHATVAISLPPFPLPATTLARRGPARTSTMVLYSWVVVAAACGVASEGRGGRPRRRERRKRRAEGRSSHRWRAKAGASGGVQDGSDGGSGEGPWADRARQIQGGAWGRHRR</sequence>
<evidence type="ECO:0000256" key="1">
    <source>
        <dbReference type="SAM" id="MobiDB-lite"/>
    </source>
</evidence>
<evidence type="ECO:0000313" key="4">
    <source>
        <dbReference type="Proteomes" id="UP000006591"/>
    </source>
</evidence>
<reference evidence="3" key="2">
    <citation type="submission" date="2018-04" db="EMBL/GenBank/DDBJ databases">
        <title>OnivRS2 (Oryza nivara Reference Sequence Version 2).</title>
        <authorList>
            <person name="Zhang J."/>
            <person name="Kudrna D."/>
            <person name="Lee S."/>
            <person name="Talag J."/>
            <person name="Rajasekar S."/>
            <person name="Welchert J."/>
            <person name="Hsing Y.-I."/>
            <person name="Wing R.A."/>
        </authorList>
    </citation>
    <scope>NUCLEOTIDE SEQUENCE [LARGE SCALE GENOMIC DNA]</scope>
    <source>
        <strain evidence="3">SL10</strain>
    </source>
</reference>
<proteinExistence type="predicted"/>
<dbReference type="Gramene" id="ONIVA06G29680.1">
    <property type="protein sequence ID" value="ONIVA06G29680.1"/>
    <property type="gene ID" value="ONIVA06G29680"/>
</dbReference>
<feature type="transmembrane region" description="Helical" evidence="2">
    <location>
        <begin position="54"/>
        <end position="73"/>
    </location>
</feature>
<keyword evidence="2" id="KW-0812">Transmembrane</keyword>
<feature type="region of interest" description="Disordered" evidence="1">
    <location>
        <begin position="68"/>
        <end position="133"/>
    </location>
</feature>
<feature type="compositionally biased region" description="Gly residues" evidence="1">
    <location>
        <begin position="99"/>
        <end position="113"/>
    </location>
</feature>
<reference evidence="3" key="1">
    <citation type="submission" date="2015-04" db="UniProtKB">
        <authorList>
            <consortium name="EnsemblPlants"/>
        </authorList>
    </citation>
    <scope>IDENTIFICATION</scope>
    <source>
        <strain evidence="3">SL10</strain>
    </source>
</reference>
<name>A0A0E0HV92_ORYNI</name>
<dbReference type="AlphaFoldDB" id="A0A0E0HV92"/>
<dbReference type="HOGENOM" id="CLU_1973992_0_0_1"/>
<dbReference type="Proteomes" id="UP000006591">
    <property type="component" value="Chromosome 6"/>
</dbReference>
<keyword evidence="2" id="KW-0472">Membrane</keyword>
<accession>A0A0E0HV92</accession>
<keyword evidence="4" id="KW-1185">Reference proteome</keyword>